<dbReference type="SUPFAM" id="SSF53756">
    <property type="entry name" value="UDP-Glycosyltransferase/glycogen phosphorylase"/>
    <property type="match status" value="1"/>
</dbReference>
<protein>
    <submittedName>
        <fullName evidence="3">Glycosyl transferase family 1</fullName>
    </submittedName>
</protein>
<dbReference type="OrthoDB" id="7847955at2"/>
<evidence type="ECO:0000313" key="3">
    <source>
        <dbReference type="EMBL" id="PCD03500.1"/>
    </source>
</evidence>
<organism evidence="3 4">
    <name type="scientific">Sphingomonas spermidinifaciens</name>
    <dbReference type="NCBI Taxonomy" id="1141889"/>
    <lineage>
        <taxon>Bacteria</taxon>
        <taxon>Pseudomonadati</taxon>
        <taxon>Pseudomonadota</taxon>
        <taxon>Alphaproteobacteria</taxon>
        <taxon>Sphingomonadales</taxon>
        <taxon>Sphingomonadaceae</taxon>
        <taxon>Sphingomonas</taxon>
    </lineage>
</organism>
<feature type="domain" description="Glycosyltransferase subfamily 4-like N-terminal" evidence="2">
    <location>
        <begin position="11"/>
        <end position="177"/>
    </location>
</feature>
<dbReference type="Gene3D" id="3.40.50.2000">
    <property type="entry name" value="Glycogen Phosphorylase B"/>
    <property type="match status" value="2"/>
</dbReference>
<dbReference type="InterPro" id="IPR028098">
    <property type="entry name" value="Glyco_trans_4-like_N"/>
</dbReference>
<name>A0A2A4B5Z5_9SPHN</name>
<dbReference type="AlphaFoldDB" id="A0A2A4B5Z5"/>
<dbReference type="Pfam" id="PF00534">
    <property type="entry name" value="Glycos_transf_1"/>
    <property type="match status" value="1"/>
</dbReference>
<reference evidence="3 4" key="1">
    <citation type="submission" date="2017-09" db="EMBL/GenBank/DDBJ databases">
        <title>Sphingomonas spermidinifaciens 9NM-10, whole genome shotgun sequence.</title>
        <authorList>
            <person name="Feng G."/>
            <person name="Zhu H."/>
        </authorList>
    </citation>
    <scope>NUCLEOTIDE SEQUENCE [LARGE SCALE GENOMIC DNA]</scope>
    <source>
        <strain evidence="3 4">9NM-10</strain>
    </source>
</reference>
<dbReference type="GO" id="GO:0016757">
    <property type="term" value="F:glycosyltransferase activity"/>
    <property type="evidence" value="ECO:0007669"/>
    <property type="project" value="InterPro"/>
</dbReference>
<dbReference type="InterPro" id="IPR001296">
    <property type="entry name" value="Glyco_trans_1"/>
</dbReference>
<dbReference type="CDD" id="cd03801">
    <property type="entry name" value="GT4_PimA-like"/>
    <property type="match status" value="1"/>
</dbReference>
<keyword evidence="3" id="KW-0808">Transferase</keyword>
<evidence type="ECO:0000259" key="1">
    <source>
        <dbReference type="Pfam" id="PF00534"/>
    </source>
</evidence>
<dbReference type="RefSeq" id="WP_096341902.1">
    <property type="nucleotide sequence ID" value="NZ_NWMW01000001.1"/>
</dbReference>
<keyword evidence="4" id="KW-1185">Reference proteome</keyword>
<proteinExistence type="predicted"/>
<accession>A0A2A4B5Z5</accession>
<sequence>MRRLFMTADAVGGVWQYAVDLAAALAPLGTRTTLALLGPGPSEAQRRAAEAVPGLRLIETGLPLDWLARDEAAVRYAARSVARLAREDRADVIQLNQPALAAVPMPVPVVAVLHSCLATWWAAAGEGPMPEAFAWQARLTAEGLARADAVACPSHAFAEAAMRAYALPRLPAVVHNGRAPSGVEAQPMRDFAFTAGRLWDHGKDAATLDMAAARLSVPFAAAGPVKGPGGDGVRLAHLEQLGTLDDAAVAERLAARPVFVSAARYEPFGLAVLEAAQAGCALVLPDIPTFRELWGEVATFVAPGDAAGFTAAVEDLIADPDRRVGAGEAARRRAQAFTPLRMAAGMAAIHAAVADRVVAA</sequence>
<dbReference type="InterPro" id="IPR050194">
    <property type="entry name" value="Glycosyltransferase_grp1"/>
</dbReference>
<evidence type="ECO:0000313" key="4">
    <source>
        <dbReference type="Proteomes" id="UP000218366"/>
    </source>
</evidence>
<dbReference type="Pfam" id="PF13439">
    <property type="entry name" value="Glyco_transf_4"/>
    <property type="match status" value="1"/>
</dbReference>
<dbReference type="PANTHER" id="PTHR45947:SF3">
    <property type="entry name" value="SULFOQUINOVOSYL TRANSFERASE SQD2"/>
    <property type="match status" value="1"/>
</dbReference>
<dbReference type="EMBL" id="NWMW01000001">
    <property type="protein sequence ID" value="PCD03500.1"/>
    <property type="molecule type" value="Genomic_DNA"/>
</dbReference>
<dbReference type="PANTHER" id="PTHR45947">
    <property type="entry name" value="SULFOQUINOVOSYL TRANSFERASE SQD2"/>
    <property type="match status" value="1"/>
</dbReference>
<comment type="caution">
    <text evidence="3">The sequence shown here is derived from an EMBL/GenBank/DDBJ whole genome shotgun (WGS) entry which is preliminary data.</text>
</comment>
<evidence type="ECO:0000259" key="2">
    <source>
        <dbReference type="Pfam" id="PF13439"/>
    </source>
</evidence>
<gene>
    <name evidence="3" type="ORF">COC42_03755</name>
</gene>
<dbReference type="Proteomes" id="UP000218366">
    <property type="component" value="Unassembled WGS sequence"/>
</dbReference>
<feature type="domain" description="Glycosyl transferase family 1" evidence="1">
    <location>
        <begin position="237"/>
        <end position="333"/>
    </location>
</feature>